<evidence type="ECO:0000256" key="7">
    <source>
        <dbReference type="ARBA" id="ARBA00023268"/>
    </source>
</evidence>
<dbReference type="InterPro" id="IPR033749">
    <property type="entry name" value="Polyprenyl_synt_CS"/>
</dbReference>
<dbReference type="PROSITE" id="PS00723">
    <property type="entry name" value="POLYPRENYL_SYNTHASE_1"/>
    <property type="match status" value="1"/>
</dbReference>
<dbReference type="PROSITE" id="PS00444">
    <property type="entry name" value="POLYPRENYL_SYNTHASE_2"/>
    <property type="match status" value="1"/>
</dbReference>
<dbReference type="Pfam" id="PF00348">
    <property type="entry name" value="polyprenyl_synt"/>
    <property type="match status" value="1"/>
</dbReference>
<evidence type="ECO:0000256" key="3">
    <source>
        <dbReference type="ARBA" id="ARBA00022723"/>
    </source>
</evidence>
<dbReference type="InterPro" id="IPR000092">
    <property type="entry name" value="Polyprenyl_synt"/>
</dbReference>
<dbReference type="SUPFAM" id="SSF48576">
    <property type="entry name" value="Terpenoid synthases"/>
    <property type="match status" value="2"/>
</dbReference>
<gene>
    <name evidence="11" type="ORF">BO78DRAFT_327237</name>
</gene>
<evidence type="ECO:0000256" key="5">
    <source>
        <dbReference type="ARBA" id="ARBA00023229"/>
    </source>
</evidence>
<dbReference type="SFLD" id="SFLDS00005">
    <property type="entry name" value="Isoprenoid_Synthase_Type_I"/>
    <property type="match status" value="1"/>
</dbReference>
<evidence type="ECO:0000313" key="11">
    <source>
        <dbReference type="EMBL" id="PYI01588.1"/>
    </source>
</evidence>
<organism evidence="11 12">
    <name type="scientific">Aspergillus sclerotiicarbonarius (strain CBS 121057 / IBT 28362)</name>
    <dbReference type="NCBI Taxonomy" id="1448318"/>
    <lineage>
        <taxon>Eukaryota</taxon>
        <taxon>Fungi</taxon>
        <taxon>Dikarya</taxon>
        <taxon>Ascomycota</taxon>
        <taxon>Pezizomycotina</taxon>
        <taxon>Eurotiomycetes</taxon>
        <taxon>Eurotiomycetidae</taxon>
        <taxon>Eurotiales</taxon>
        <taxon>Aspergillaceae</taxon>
        <taxon>Aspergillus</taxon>
        <taxon>Aspergillus subgen. Circumdati</taxon>
    </lineage>
</organism>
<dbReference type="GO" id="GO:0046872">
    <property type="term" value="F:metal ion binding"/>
    <property type="evidence" value="ECO:0007669"/>
    <property type="project" value="UniProtKB-KW"/>
</dbReference>
<dbReference type="GO" id="GO:0046165">
    <property type="term" value="P:alcohol biosynthetic process"/>
    <property type="evidence" value="ECO:0007669"/>
    <property type="project" value="UniProtKB-ARBA"/>
</dbReference>
<evidence type="ECO:0000256" key="4">
    <source>
        <dbReference type="ARBA" id="ARBA00022842"/>
    </source>
</evidence>
<keyword evidence="4" id="KW-0460">Magnesium</keyword>
<keyword evidence="3" id="KW-0479">Metal-binding</keyword>
<proteinExistence type="inferred from homology"/>
<name>A0A319E4X9_ASPSB</name>
<reference evidence="11 12" key="1">
    <citation type="submission" date="2018-02" db="EMBL/GenBank/DDBJ databases">
        <title>The genomes of Aspergillus section Nigri reveals drivers in fungal speciation.</title>
        <authorList>
            <consortium name="DOE Joint Genome Institute"/>
            <person name="Vesth T.C."/>
            <person name="Nybo J."/>
            <person name="Theobald S."/>
            <person name="Brandl J."/>
            <person name="Frisvad J.C."/>
            <person name="Nielsen K.F."/>
            <person name="Lyhne E.K."/>
            <person name="Kogle M.E."/>
            <person name="Kuo A."/>
            <person name="Riley R."/>
            <person name="Clum A."/>
            <person name="Nolan M."/>
            <person name="Lipzen A."/>
            <person name="Salamov A."/>
            <person name="Henrissat B."/>
            <person name="Wiebenga A."/>
            <person name="De vries R.P."/>
            <person name="Grigoriev I.V."/>
            <person name="Mortensen U.H."/>
            <person name="Andersen M.R."/>
            <person name="Baker S.E."/>
        </authorList>
    </citation>
    <scope>NUCLEOTIDE SEQUENCE [LARGE SCALE GENOMIC DNA]</scope>
    <source>
        <strain evidence="11 12">CBS 121057</strain>
    </source>
</reference>
<dbReference type="STRING" id="1448318.A0A319E4X9"/>
<dbReference type="VEuPathDB" id="FungiDB:BO78DRAFT_327237"/>
<dbReference type="InterPro" id="IPR008949">
    <property type="entry name" value="Isoprenoid_synthase_dom_sf"/>
</dbReference>
<dbReference type="GO" id="GO:0043386">
    <property type="term" value="P:mycotoxin biosynthetic process"/>
    <property type="evidence" value="ECO:0007669"/>
    <property type="project" value="UniProtKB-ARBA"/>
</dbReference>
<evidence type="ECO:0000256" key="6">
    <source>
        <dbReference type="ARBA" id="ARBA00023239"/>
    </source>
</evidence>
<evidence type="ECO:0000256" key="2">
    <source>
        <dbReference type="ARBA" id="ARBA00022679"/>
    </source>
</evidence>
<dbReference type="Gene3D" id="1.10.600.10">
    <property type="entry name" value="Farnesyl Diphosphate Synthase"/>
    <property type="match status" value="2"/>
</dbReference>
<dbReference type="PANTHER" id="PTHR12001:SF72">
    <property type="entry name" value="THIJ_PFPI FAMILY PROTEIN (AFU_ORTHOLOGUE AFUA_3G01210)-RELATED"/>
    <property type="match status" value="1"/>
</dbReference>
<dbReference type="PANTHER" id="PTHR12001">
    <property type="entry name" value="GERANYLGERANYL PYROPHOSPHATE SYNTHASE"/>
    <property type="match status" value="1"/>
</dbReference>
<keyword evidence="12" id="KW-1185">Reference proteome</keyword>
<dbReference type="GO" id="GO:0004659">
    <property type="term" value="F:prenyltransferase activity"/>
    <property type="evidence" value="ECO:0007669"/>
    <property type="project" value="InterPro"/>
</dbReference>
<evidence type="ECO:0000313" key="12">
    <source>
        <dbReference type="Proteomes" id="UP000248423"/>
    </source>
</evidence>
<sequence length="683" mass="77293">MPHEPQIWQHSRLVDEAEAKKSGCFTTLPVRISLYDDVADSTAKHGNRVWHWFVGDGVDGATSETASPVGNLCSFLYPECAPSRVEAMAHINELLLIQKDILEDDGDCTDEDPSPARDQKSASGSTEASKIAQRLSIYFLRAVQIDHGAGTDIMDTYKRTWRPDAESPCLSNVDHFNSLFMMRRSKAGFNLYYFLLAFSQEFKLSALDWATMNDVLYLFEVIILHISDFYGWQREKRSGNDWTINFIPFYMRTEKMTEDQAMEKMRCTILDYEKRFVAAREQLYNRGALPFHLLRWAEVCGAAIAGYHYWCANCPRFNQPDELDASDKQSAVVETPASTETEPPVQGETAIPYVHAKPNPDTEPVSDPPHPSRNGNLLDDSALLGPVNYIQSLSSKKTLTKLMEAFNIWLRVPNEQLSILSQVVEDLHNASLILDDIQDESELRRGNAATHLIYGAPQSINSASYMITRVSRLLHTSQPNTLTPIYLDELENLFIGQSWDLHWKFHKKCPSEAEYFEMVDKKTGALFLMLLRLMQASSPVSTPFDITHFCQLMGRWYQVRDDYMNLQSADYSHLKGFCEDLDEGKFSYPVIRCCNTSPSAQDIILGAFQTQRGTSEKLARATKLQILRLIDSTGALDHTWKLVRDLHREIDAEIGALEAKLGGNQMLRGMIKALGKVPAPDVS</sequence>
<keyword evidence="2" id="KW-0808">Transferase</keyword>
<comment type="similarity">
    <text evidence="9">In the N-terminal section; belongs to the terpene synthase family.</text>
</comment>
<comment type="similarity">
    <text evidence="8">In the C-terminal section; belongs to the FPP/GGPP synthase family.</text>
</comment>
<protein>
    <submittedName>
        <fullName evidence="11">Terpenoid synthase</fullName>
    </submittedName>
</protein>
<feature type="region of interest" description="Disordered" evidence="10">
    <location>
        <begin position="106"/>
        <end position="128"/>
    </location>
</feature>
<dbReference type="EMBL" id="KZ826412">
    <property type="protein sequence ID" value="PYI01588.1"/>
    <property type="molecule type" value="Genomic_DNA"/>
</dbReference>
<dbReference type="Proteomes" id="UP000248423">
    <property type="component" value="Unassembled WGS sequence"/>
</dbReference>
<evidence type="ECO:0000256" key="1">
    <source>
        <dbReference type="ARBA" id="ARBA00004721"/>
    </source>
</evidence>
<comment type="pathway">
    <text evidence="1">Secondary metabolite biosynthesis; terpenoid biosynthesis.</text>
</comment>
<keyword evidence="7" id="KW-0511">Multifunctional enzyme</keyword>
<keyword evidence="6" id="KW-0456">Lyase</keyword>
<dbReference type="AlphaFoldDB" id="A0A319E4X9"/>
<dbReference type="OrthoDB" id="6921389at2759"/>
<dbReference type="GO" id="GO:0016829">
    <property type="term" value="F:lyase activity"/>
    <property type="evidence" value="ECO:0007669"/>
    <property type="project" value="UniProtKB-KW"/>
</dbReference>
<feature type="region of interest" description="Disordered" evidence="10">
    <location>
        <begin position="325"/>
        <end position="378"/>
    </location>
</feature>
<keyword evidence="5" id="KW-0414">Isoprene biosynthesis</keyword>
<evidence type="ECO:0000256" key="9">
    <source>
        <dbReference type="ARBA" id="ARBA00038372"/>
    </source>
</evidence>
<dbReference type="GO" id="GO:0008299">
    <property type="term" value="P:isoprenoid biosynthetic process"/>
    <property type="evidence" value="ECO:0007669"/>
    <property type="project" value="UniProtKB-KW"/>
</dbReference>
<accession>A0A319E4X9</accession>
<evidence type="ECO:0000256" key="10">
    <source>
        <dbReference type="SAM" id="MobiDB-lite"/>
    </source>
</evidence>
<dbReference type="Pfam" id="PF19086">
    <property type="entry name" value="Terpene_syn_C_2"/>
    <property type="match status" value="1"/>
</dbReference>
<evidence type="ECO:0000256" key="8">
    <source>
        <dbReference type="ARBA" id="ARBA00038363"/>
    </source>
</evidence>